<dbReference type="EMBL" id="JAXAFO010000018">
    <property type="protein sequence ID" value="MDX6850043.1"/>
    <property type="molecule type" value="Genomic_DNA"/>
</dbReference>
<dbReference type="NCBIfam" id="NF002074">
    <property type="entry name" value="PRK00913.1-4"/>
    <property type="match status" value="1"/>
</dbReference>
<dbReference type="PROSITE" id="PS00631">
    <property type="entry name" value="CYTOSOL_AP"/>
    <property type="match status" value="1"/>
</dbReference>
<dbReference type="GO" id="GO:0004177">
    <property type="term" value="F:aminopeptidase activity"/>
    <property type="evidence" value="ECO:0007669"/>
    <property type="project" value="UniProtKB-KW"/>
</dbReference>
<comment type="function">
    <text evidence="8">Presumably involved in the processing and regular turnover of intracellular proteins. Catalyzes the removal of unsubstituted N-terminal amino acids from various peptides.</text>
</comment>
<evidence type="ECO:0000313" key="11">
    <source>
        <dbReference type="Proteomes" id="UP001273505"/>
    </source>
</evidence>
<comment type="caution">
    <text evidence="10">The sequence shown here is derived from an EMBL/GenBank/DDBJ whole genome shotgun (WGS) entry which is preliminary data.</text>
</comment>
<evidence type="ECO:0000256" key="8">
    <source>
        <dbReference type="HAMAP-Rule" id="MF_00181"/>
    </source>
</evidence>
<feature type="binding site" evidence="8">
    <location>
        <position position="271"/>
    </location>
    <ligand>
        <name>Mn(2+)</name>
        <dbReference type="ChEBI" id="CHEBI:29035"/>
        <label>1</label>
    </ligand>
</feature>
<comment type="catalytic activity">
    <reaction evidence="1 8">
        <text>Release of an N-terminal amino acid, Xaa-|-Yaa-, in which Xaa is preferably Leu, but may be other amino acids including Pro although not Arg or Lys, and Yaa may be Pro. Amino acid amides and methyl esters are also readily hydrolyzed, but rates on arylamides are exceedingly low.</text>
        <dbReference type="EC" id="3.4.11.1"/>
    </reaction>
</comment>
<dbReference type="PRINTS" id="PR00481">
    <property type="entry name" value="LAMNOPPTDASE"/>
</dbReference>
<evidence type="ECO:0000256" key="6">
    <source>
        <dbReference type="ARBA" id="ARBA00022801"/>
    </source>
</evidence>
<comment type="subcellular location">
    <subcellularLocation>
        <location evidence="8">Cytoplasm</location>
    </subcellularLocation>
</comment>
<dbReference type="InterPro" id="IPR000819">
    <property type="entry name" value="Peptidase_M17_C"/>
</dbReference>
<dbReference type="Proteomes" id="UP001273505">
    <property type="component" value="Unassembled WGS sequence"/>
</dbReference>
<evidence type="ECO:0000256" key="2">
    <source>
        <dbReference type="ARBA" id="ARBA00000967"/>
    </source>
</evidence>
<comment type="similarity">
    <text evidence="3 8">Belongs to the peptidase M17 family.</text>
</comment>
<evidence type="ECO:0000256" key="4">
    <source>
        <dbReference type="ARBA" id="ARBA00022438"/>
    </source>
</evidence>
<evidence type="ECO:0000259" key="9">
    <source>
        <dbReference type="PROSITE" id="PS00631"/>
    </source>
</evidence>
<sequence length="491" mass="51609">MQIQAKSSEAVKLKADAIVVGVFEGRQLSSAAKAINTAGKGALATILSQENFTGSAGATLTLVQSVGQAATRLVLLGMGKSDKGEISCDSFKSAIRQLPALGKSYRHIGIDLTGVTVHNTGTKSVSKQIAKSVQTSLWQFSQFKSEKPHKPALQKITLLSDKKLTTALNSGAKEGLALALGINYARELSNLPGNVCTPSYLAKQARAMVRGRQDSSVKVLSEKQMKELGMGAFLSVSAGSEEPGHMIILEYRGAAKSQAPAALVGKGITFDTGGISIKPGAGMDEMKFDMCGAASVLGTFKALLEIKPKINVVAVIAAAENMPSGKATKPGDIVTTMSGQTVEILNTDAEGRLVLCDALTYVQRYKPSSIVDVATLTGACVIALGSHAHGLYSNDEELAEALLDAGKAADDRAWHMPLWDEYQKQLDSNFADMANIGGREAGSVTAACYLSRFVKGCKWAHLDIAGTAWKSGGAKGATGRPVSLLLEYLTR</sequence>
<keyword evidence="4 8" id="KW-0031">Aminopeptidase</keyword>
<dbReference type="InterPro" id="IPR043472">
    <property type="entry name" value="Macro_dom-like"/>
</dbReference>
<dbReference type="HAMAP" id="MF_00181">
    <property type="entry name" value="Cytosol_peptidase_M17"/>
    <property type="match status" value="1"/>
</dbReference>
<evidence type="ECO:0000256" key="3">
    <source>
        <dbReference type="ARBA" id="ARBA00009528"/>
    </source>
</evidence>
<keyword evidence="7 8" id="KW-0464">Manganese</keyword>
<feature type="binding site" evidence="8">
    <location>
        <position position="350"/>
    </location>
    <ligand>
        <name>Mn(2+)</name>
        <dbReference type="ChEBI" id="CHEBI:29035"/>
        <label>2</label>
    </ligand>
</feature>
<dbReference type="SUPFAM" id="SSF53187">
    <property type="entry name" value="Zn-dependent exopeptidases"/>
    <property type="match status" value="1"/>
</dbReference>
<keyword evidence="6 8" id="KW-0378">Hydrolase</keyword>
<evidence type="ECO:0000256" key="1">
    <source>
        <dbReference type="ARBA" id="ARBA00000135"/>
    </source>
</evidence>
<feature type="domain" description="Cytosol aminopeptidase" evidence="9">
    <location>
        <begin position="346"/>
        <end position="353"/>
    </location>
</feature>
<feature type="active site" evidence="8">
    <location>
        <position position="352"/>
    </location>
</feature>
<gene>
    <name evidence="8" type="primary">pepA</name>
    <name evidence="10" type="ORF">SCD92_11780</name>
</gene>
<feature type="binding site" evidence="8">
    <location>
        <position position="271"/>
    </location>
    <ligand>
        <name>Mn(2+)</name>
        <dbReference type="ChEBI" id="CHEBI:29035"/>
        <label>2</label>
    </ligand>
</feature>
<keyword evidence="11" id="KW-1185">Reference proteome</keyword>
<evidence type="ECO:0000256" key="5">
    <source>
        <dbReference type="ARBA" id="ARBA00022670"/>
    </source>
</evidence>
<organism evidence="10 11">
    <name type="scientific">Gilvimarinus gilvus</name>
    <dbReference type="NCBI Taxonomy" id="3058038"/>
    <lineage>
        <taxon>Bacteria</taxon>
        <taxon>Pseudomonadati</taxon>
        <taxon>Pseudomonadota</taxon>
        <taxon>Gammaproteobacteria</taxon>
        <taxon>Cellvibrionales</taxon>
        <taxon>Cellvibrionaceae</taxon>
        <taxon>Gilvimarinus</taxon>
    </lineage>
</organism>
<feature type="binding site" evidence="8">
    <location>
        <position position="350"/>
    </location>
    <ligand>
        <name>Mn(2+)</name>
        <dbReference type="ChEBI" id="CHEBI:29035"/>
        <label>1</label>
    </ligand>
</feature>
<keyword evidence="5 8" id="KW-0645">Protease</keyword>
<keyword evidence="8" id="KW-0963">Cytoplasm</keyword>
<dbReference type="SUPFAM" id="SSF52949">
    <property type="entry name" value="Macro domain-like"/>
    <property type="match status" value="1"/>
</dbReference>
<dbReference type="Pfam" id="PF02789">
    <property type="entry name" value="Peptidase_M17_N"/>
    <property type="match status" value="1"/>
</dbReference>
<keyword evidence="8" id="KW-0479">Metal-binding</keyword>
<dbReference type="NCBIfam" id="NF002077">
    <property type="entry name" value="PRK00913.2-4"/>
    <property type="match status" value="1"/>
</dbReference>
<dbReference type="Pfam" id="PF00883">
    <property type="entry name" value="Peptidase_M17"/>
    <property type="match status" value="1"/>
</dbReference>
<dbReference type="PANTHER" id="PTHR11963:SF23">
    <property type="entry name" value="CYTOSOL AMINOPEPTIDASE"/>
    <property type="match status" value="1"/>
</dbReference>
<dbReference type="CDD" id="cd00433">
    <property type="entry name" value="Peptidase_M17"/>
    <property type="match status" value="1"/>
</dbReference>
<dbReference type="PANTHER" id="PTHR11963">
    <property type="entry name" value="LEUCINE AMINOPEPTIDASE-RELATED"/>
    <property type="match status" value="1"/>
</dbReference>
<dbReference type="Gene3D" id="3.40.220.10">
    <property type="entry name" value="Leucine Aminopeptidase, subunit E, domain 1"/>
    <property type="match status" value="1"/>
</dbReference>
<protein>
    <recommendedName>
        <fullName evidence="8">Probable cytosol aminopeptidase</fullName>
        <ecNumber evidence="8">3.4.11.1</ecNumber>
    </recommendedName>
    <alternativeName>
        <fullName evidence="8">Leucine aminopeptidase</fullName>
        <shortName evidence="8">LAP</shortName>
        <ecNumber evidence="8">3.4.11.10</ecNumber>
    </alternativeName>
    <alternativeName>
        <fullName evidence="8">Leucyl aminopeptidase</fullName>
    </alternativeName>
</protein>
<evidence type="ECO:0000313" key="10">
    <source>
        <dbReference type="EMBL" id="MDX6850043.1"/>
    </source>
</evidence>
<dbReference type="InterPro" id="IPR023042">
    <property type="entry name" value="Peptidase_M17_leu_NH2_pept"/>
</dbReference>
<comment type="cofactor">
    <cofactor evidence="8">
        <name>Mn(2+)</name>
        <dbReference type="ChEBI" id="CHEBI:29035"/>
    </cofactor>
    <text evidence="8">Binds 2 manganese ions per subunit.</text>
</comment>
<dbReference type="EC" id="3.4.11.1" evidence="8"/>
<proteinExistence type="inferred from homology"/>
<reference evidence="10 11" key="1">
    <citation type="submission" date="2023-11" db="EMBL/GenBank/DDBJ databases">
        <title>Gilvimarinus fulvus sp. nov., isolated from the surface of Kelp.</title>
        <authorList>
            <person name="Sun Y.Y."/>
            <person name="Gong Y."/>
            <person name="Du Z.J."/>
        </authorList>
    </citation>
    <scope>NUCLEOTIDE SEQUENCE [LARGE SCALE GENOMIC DNA]</scope>
    <source>
        <strain evidence="10 11">SDUM040013</strain>
    </source>
</reference>
<feature type="binding site" evidence="8">
    <location>
        <position position="289"/>
    </location>
    <ligand>
        <name>Mn(2+)</name>
        <dbReference type="ChEBI" id="CHEBI:29035"/>
        <label>2</label>
    </ligand>
</feature>
<dbReference type="Gene3D" id="3.40.630.10">
    <property type="entry name" value="Zn peptidases"/>
    <property type="match status" value="1"/>
</dbReference>
<dbReference type="InterPro" id="IPR011356">
    <property type="entry name" value="Leucine_aapep/pepB"/>
</dbReference>
<evidence type="ECO:0000256" key="7">
    <source>
        <dbReference type="ARBA" id="ARBA00023211"/>
    </source>
</evidence>
<dbReference type="EC" id="3.4.11.10" evidence="8"/>
<name>A0ABU4S2K0_9GAMM</name>
<comment type="catalytic activity">
    <reaction evidence="2 8">
        <text>Release of an N-terminal amino acid, preferentially leucine, but not glutamic or aspartic acids.</text>
        <dbReference type="EC" id="3.4.11.10"/>
    </reaction>
</comment>
<feature type="active site" evidence="8">
    <location>
        <position position="278"/>
    </location>
</feature>
<feature type="binding site" evidence="8">
    <location>
        <position position="266"/>
    </location>
    <ligand>
        <name>Mn(2+)</name>
        <dbReference type="ChEBI" id="CHEBI:29035"/>
        <label>2</label>
    </ligand>
</feature>
<feature type="binding site" evidence="8">
    <location>
        <position position="348"/>
    </location>
    <ligand>
        <name>Mn(2+)</name>
        <dbReference type="ChEBI" id="CHEBI:29035"/>
        <label>1</label>
    </ligand>
</feature>
<dbReference type="RefSeq" id="WP_302722492.1">
    <property type="nucleotide sequence ID" value="NZ_JAULRU010000569.1"/>
</dbReference>
<dbReference type="NCBIfam" id="NF002073">
    <property type="entry name" value="PRK00913.1-2"/>
    <property type="match status" value="1"/>
</dbReference>
<dbReference type="InterPro" id="IPR008283">
    <property type="entry name" value="Peptidase_M17_N"/>
</dbReference>
<accession>A0ABU4S2K0</accession>